<dbReference type="PANTHER" id="PTHR38764:SF1">
    <property type="entry name" value="ACYL CARRIER PROTEIN PHOSPHODIESTERASE"/>
    <property type="match status" value="1"/>
</dbReference>
<dbReference type="PIRSF" id="PIRSF011489">
    <property type="entry name" value="DUF479"/>
    <property type="match status" value="1"/>
</dbReference>
<dbReference type="PANTHER" id="PTHR38764">
    <property type="entry name" value="ACYL CARRIER PROTEIN PHOSPHODIESTERASE"/>
    <property type="match status" value="1"/>
</dbReference>
<evidence type="ECO:0000313" key="4">
    <source>
        <dbReference type="EMBL" id="KKN05695.1"/>
    </source>
</evidence>
<gene>
    <name evidence="4" type="ORF">LCGC14_1084770</name>
</gene>
<name>A0A0F9MEA6_9ZZZZ</name>
<protein>
    <recommendedName>
        <fullName evidence="5">Acyl carrier protein phosphodiesterase</fullName>
    </recommendedName>
</protein>
<evidence type="ECO:0000256" key="1">
    <source>
        <dbReference type="ARBA" id="ARBA00022516"/>
    </source>
</evidence>
<comment type="caution">
    <text evidence="4">The sequence shown here is derived from an EMBL/GenBank/DDBJ whole genome shotgun (WGS) entry which is preliminary data.</text>
</comment>
<keyword evidence="2" id="KW-0378">Hydrolase</keyword>
<dbReference type="Pfam" id="PF04336">
    <property type="entry name" value="ACP_PD"/>
    <property type="match status" value="1"/>
</dbReference>
<reference evidence="4" key="1">
    <citation type="journal article" date="2015" name="Nature">
        <title>Complex archaea that bridge the gap between prokaryotes and eukaryotes.</title>
        <authorList>
            <person name="Spang A."/>
            <person name="Saw J.H."/>
            <person name="Jorgensen S.L."/>
            <person name="Zaremba-Niedzwiedzka K."/>
            <person name="Martijn J."/>
            <person name="Lind A.E."/>
            <person name="van Eijk R."/>
            <person name="Schleper C."/>
            <person name="Guy L."/>
            <person name="Ettema T.J."/>
        </authorList>
    </citation>
    <scope>NUCLEOTIDE SEQUENCE</scope>
</reference>
<dbReference type="InterPro" id="IPR007431">
    <property type="entry name" value="ACP_PD"/>
</dbReference>
<evidence type="ECO:0000256" key="3">
    <source>
        <dbReference type="ARBA" id="ARBA00023098"/>
    </source>
</evidence>
<evidence type="ECO:0000256" key="2">
    <source>
        <dbReference type="ARBA" id="ARBA00022801"/>
    </source>
</evidence>
<keyword evidence="1" id="KW-0444">Lipid biosynthesis</keyword>
<organism evidence="4">
    <name type="scientific">marine sediment metagenome</name>
    <dbReference type="NCBI Taxonomy" id="412755"/>
    <lineage>
        <taxon>unclassified sequences</taxon>
        <taxon>metagenomes</taxon>
        <taxon>ecological metagenomes</taxon>
    </lineage>
</organism>
<dbReference type="EMBL" id="LAZR01004773">
    <property type="protein sequence ID" value="KKN05695.1"/>
    <property type="molecule type" value="Genomic_DNA"/>
</dbReference>
<dbReference type="GO" id="GO:0006633">
    <property type="term" value="P:fatty acid biosynthetic process"/>
    <property type="evidence" value="ECO:0007669"/>
    <property type="project" value="InterPro"/>
</dbReference>
<dbReference type="GO" id="GO:0008770">
    <property type="term" value="F:[acyl-carrier-protein] phosphodiesterase activity"/>
    <property type="evidence" value="ECO:0007669"/>
    <property type="project" value="InterPro"/>
</dbReference>
<accession>A0A0F9MEA6</accession>
<proteinExistence type="predicted"/>
<evidence type="ECO:0008006" key="5">
    <source>
        <dbReference type="Google" id="ProtNLM"/>
    </source>
</evidence>
<keyword evidence="3" id="KW-0443">Lipid metabolism</keyword>
<dbReference type="AlphaFoldDB" id="A0A0F9MEA6"/>
<sequence>MSKIGKQNHKYCFKHECEFGLNLRYYLFVLAKPENTLNYLAHLYLAQPTADSHFGNLLGDFGGKRHVEYLPNTVKNGLDNHYLVDKFTDSHRAVKHAKQYFSPERKRFAGVAIDVVFDHFLIVHWQRFSKQPLSDFKYTSYQLLNNRIPVMPPRMQHVVTSMTKNDWFKEYETIDGIGLALDNIAKRIRFTNTFAGAADDIARNYDELEAVFLAFFPELIKHVSEFDLESTPKNDIKRII</sequence>